<keyword evidence="2" id="KW-1185">Reference proteome</keyword>
<proteinExistence type="predicted"/>
<name>A0ACD4RCJ4_9BACI</name>
<organism evidence="1 2">
    <name type="scientific">Metabacillus hrfriensis</name>
    <dbReference type="NCBI Taxonomy" id="3048891"/>
    <lineage>
        <taxon>Bacteria</taxon>
        <taxon>Bacillati</taxon>
        <taxon>Bacillota</taxon>
        <taxon>Bacilli</taxon>
        <taxon>Bacillales</taxon>
        <taxon>Bacillaceae</taxon>
        <taxon>Metabacillus</taxon>
    </lineage>
</organism>
<dbReference type="EMBL" id="CP126116">
    <property type="protein sequence ID" value="WHZ58213.1"/>
    <property type="molecule type" value="Genomic_DNA"/>
</dbReference>
<evidence type="ECO:0000313" key="2">
    <source>
        <dbReference type="Proteomes" id="UP001226091"/>
    </source>
</evidence>
<protein>
    <submittedName>
        <fullName evidence="1">DUF624 domain-containing protein</fullName>
    </submittedName>
</protein>
<gene>
    <name evidence="1" type="ORF">QLQ22_02240</name>
</gene>
<reference evidence="2" key="1">
    <citation type="journal article" date="2025" name="Aquaculture">
        <title>Assessment of the bioflocculant production and safety properties of Metabacillus hrfriensis sp. nov. based on phenotypic and whole-genome sequencing analysis.</title>
        <authorList>
            <person name="Zhang R."/>
            <person name="Zhao Z."/>
            <person name="Luo L."/>
            <person name="Wang S."/>
            <person name="Guo K."/>
            <person name="Xu W."/>
        </authorList>
    </citation>
    <scope>NUCLEOTIDE SEQUENCE [LARGE SCALE GENOMIC DNA]</scope>
    <source>
        <strain evidence="2">CT-WN-B3</strain>
    </source>
</reference>
<sequence length="222" mass="25253">MKTGGLLQQLNTVTEWITKIFTANILWLFFNLPIVYLTFNLFAIKDPAGLIVNGLTIAFFAPFILFPATTALFGIIRKWVTTDSQVPLIRSYWRFYKENYIRSMIGGLLIVPLWFILVIDYVYFAKTSSPLYYLFLAGGVFMFVFTLHFFSNTVHFHLKLFQSLKNAMLLSIGKPLHTVGITVGIGILFYISTSIFPLLILLGLGSLGTFVAFFVFNKAVER</sequence>
<dbReference type="Proteomes" id="UP001226091">
    <property type="component" value="Chromosome"/>
</dbReference>
<accession>A0ACD4RCJ4</accession>
<evidence type="ECO:0000313" key="1">
    <source>
        <dbReference type="EMBL" id="WHZ58213.1"/>
    </source>
</evidence>